<dbReference type="SUPFAM" id="SSF51556">
    <property type="entry name" value="Metallo-dependent hydrolases"/>
    <property type="match status" value="1"/>
</dbReference>
<sequence length="286" mass="30659">MRVLDSHLHLWDPEVLTYTWLEGPLAGRFGGSELERARIEDASEVTAVFVQAGAREDESLDEVRWVAGQAGELGVVGIVAGARLDGGTDTTVHLEELSSEPLVVGVRHLLQDEPDGTALSTAFVTGAREVAARGWTFDACVRHSQLPDVARLAGAIPELRIVLDHLGKPAVGTASAPLAPPSEWERDLAELARHPLTFCKISGLPAEAGGEWSAEQLIPFLDVAADLFGPERMMWGSDWPVSAVSGAGYGSSSRARWFDTVAAWAHSRGLDQTALFHDTAAAFYSL</sequence>
<dbReference type="Pfam" id="PF04909">
    <property type="entry name" value="Amidohydro_2"/>
    <property type="match status" value="1"/>
</dbReference>
<dbReference type="PANTHER" id="PTHR43569:SF2">
    <property type="entry name" value="AMIDOHYDROLASE-RELATED DOMAIN-CONTAINING PROTEIN"/>
    <property type="match status" value="1"/>
</dbReference>
<proteinExistence type="inferred from homology"/>
<dbReference type="RefSeq" id="WP_261812022.1">
    <property type="nucleotide sequence ID" value="NZ_CP078078.1"/>
</dbReference>
<dbReference type="Gene3D" id="3.20.20.140">
    <property type="entry name" value="Metal-dependent hydrolases"/>
    <property type="match status" value="1"/>
</dbReference>
<evidence type="ECO:0000313" key="3">
    <source>
        <dbReference type="EMBL" id="UPL16586.1"/>
    </source>
</evidence>
<evidence type="ECO:0000313" key="4">
    <source>
        <dbReference type="Proteomes" id="UP000830631"/>
    </source>
</evidence>
<dbReference type="InterPro" id="IPR032466">
    <property type="entry name" value="Metal_Hydrolase"/>
</dbReference>
<protein>
    <submittedName>
        <fullName evidence="3">Amidohydrolase family protein</fullName>
    </submittedName>
</protein>
<gene>
    <name evidence="3" type="ORF">KV397_01850</name>
</gene>
<organism evidence="3 4">
    <name type="scientific">Microbacterium aurugineum</name>
    <dbReference type="NCBI Taxonomy" id="2851642"/>
    <lineage>
        <taxon>Bacteria</taxon>
        <taxon>Bacillati</taxon>
        <taxon>Actinomycetota</taxon>
        <taxon>Actinomycetes</taxon>
        <taxon>Micrococcales</taxon>
        <taxon>Microbacteriaceae</taxon>
        <taxon>Microbacterium</taxon>
    </lineage>
</organism>
<dbReference type="InterPro" id="IPR006680">
    <property type="entry name" value="Amidohydro-rel"/>
</dbReference>
<feature type="domain" description="Amidohydrolase-related" evidence="2">
    <location>
        <begin position="5"/>
        <end position="285"/>
    </location>
</feature>
<name>A0ABY4IXU9_9MICO</name>
<accession>A0ABY4IXU9</accession>
<reference evidence="3 4" key="1">
    <citation type="submission" date="2021-06" db="EMBL/GenBank/DDBJ databases">
        <title>Genome-based taxonomic framework of Microbacterium strains isolated from marine environment, the description of four new species and reclassification of four preexisting species.</title>
        <authorList>
            <person name="Lee S.D."/>
            <person name="Kim S.-M."/>
            <person name="Byeon Y.-S."/>
            <person name="Yang H.L."/>
            <person name="Kim I.S."/>
        </authorList>
    </citation>
    <scope>NUCLEOTIDE SEQUENCE [LARGE SCALE GENOMIC DNA]</scope>
    <source>
        <strain evidence="3 4">KSW4-10</strain>
    </source>
</reference>
<dbReference type="Proteomes" id="UP000830631">
    <property type="component" value="Chromosome"/>
</dbReference>
<dbReference type="EMBL" id="CP078078">
    <property type="protein sequence ID" value="UPL16586.1"/>
    <property type="molecule type" value="Genomic_DNA"/>
</dbReference>
<dbReference type="PANTHER" id="PTHR43569">
    <property type="entry name" value="AMIDOHYDROLASE"/>
    <property type="match status" value="1"/>
</dbReference>
<evidence type="ECO:0000259" key="2">
    <source>
        <dbReference type="Pfam" id="PF04909"/>
    </source>
</evidence>
<dbReference type="InterPro" id="IPR052350">
    <property type="entry name" value="Metallo-dep_Lactonases"/>
</dbReference>
<comment type="similarity">
    <text evidence="1">Belongs to the metallo-dependent hydrolases superfamily.</text>
</comment>
<evidence type="ECO:0000256" key="1">
    <source>
        <dbReference type="ARBA" id="ARBA00038310"/>
    </source>
</evidence>
<keyword evidence="4" id="KW-1185">Reference proteome</keyword>